<dbReference type="Proteomes" id="UP001500540">
    <property type="component" value="Unassembled WGS sequence"/>
</dbReference>
<sequence length="356" mass="38624">MSPRIGLALSGGGFRATAFGLGSLRALQDRDLLRHVAVVSGISGGSLLTAMWAYGPDRFDEFDDTVTALLRTGLQAELARRAFAPRAAGRAIASAVRALGPQRQRSYSRTDALVEALAARQFGRKLVANPTHARTDIVISATDMRSGNAVRFGSVISACSPYGTILDDIPVAEAVAASAAFPLLLPALRRGYEFERRDGTRRREQLTMTDGGVYDNLGLAPLLPGRSARFNSHVYDLDYIVAVDAGRGRAEKTAARYLLGRMSQSFDITHTKSQDAARSRIHAARENAELRGFIHVYLGMRDERLPVPLADLVPRSQVEKYPTNFAPMKAAELDAIAVRGEQLTRTLLSVYAPDIA</sequence>
<feature type="domain" description="PNPLA" evidence="3">
    <location>
        <begin position="7"/>
        <end position="223"/>
    </location>
</feature>
<comment type="caution">
    <text evidence="4">The sequence shown here is derived from an EMBL/GenBank/DDBJ whole genome shotgun (WGS) entry which is preliminary data.</text>
</comment>
<dbReference type="PANTHER" id="PTHR10728:SF40">
    <property type="entry name" value="PATATIN FAMILY PROTEIN"/>
    <property type="match status" value="1"/>
</dbReference>
<feature type="active site" description="Proton acceptor" evidence="2">
    <location>
        <position position="210"/>
    </location>
</feature>
<feature type="active site" description="Nucleophile" evidence="2">
    <location>
        <position position="43"/>
    </location>
</feature>
<reference evidence="5" key="1">
    <citation type="journal article" date="2019" name="Int. J. Syst. Evol. Microbiol.">
        <title>The Global Catalogue of Microorganisms (GCM) 10K type strain sequencing project: providing services to taxonomists for standard genome sequencing and annotation.</title>
        <authorList>
            <consortium name="The Broad Institute Genomics Platform"/>
            <consortium name="The Broad Institute Genome Sequencing Center for Infectious Disease"/>
            <person name="Wu L."/>
            <person name="Ma J."/>
        </authorList>
    </citation>
    <scope>NUCLEOTIDE SEQUENCE [LARGE SCALE GENOMIC DNA]</scope>
    <source>
        <strain evidence="5">JCM 16950</strain>
    </source>
</reference>
<keyword evidence="2" id="KW-0378">Hydrolase</keyword>
<evidence type="ECO:0000313" key="5">
    <source>
        <dbReference type="Proteomes" id="UP001500540"/>
    </source>
</evidence>
<dbReference type="SUPFAM" id="SSF52151">
    <property type="entry name" value="FabD/lysophospholipase-like"/>
    <property type="match status" value="1"/>
</dbReference>
<dbReference type="PROSITE" id="PS51635">
    <property type="entry name" value="PNPLA"/>
    <property type="match status" value="1"/>
</dbReference>
<dbReference type="InterPro" id="IPR002641">
    <property type="entry name" value="PNPLA_dom"/>
</dbReference>
<accession>A0ABP7G6F7</accession>
<name>A0ABP7G6F7_9MICO</name>
<dbReference type="InterPro" id="IPR016035">
    <property type="entry name" value="Acyl_Trfase/lysoPLipase"/>
</dbReference>
<evidence type="ECO:0000256" key="2">
    <source>
        <dbReference type="PROSITE-ProRule" id="PRU01161"/>
    </source>
</evidence>
<evidence type="ECO:0000313" key="4">
    <source>
        <dbReference type="EMBL" id="GAA3756130.1"/>
    </source>
</evidence>
<dbReference type="Pfam" id="PF01734">
    <property type="entry name" value="Patatin"/>
    <property type="match status" value="1"/>
</dbReference>
<feature type="short sequence motif" description="GXSXG" evidence="2">
    <location>
        <begin position="41"/>
        <end position="45"/>
    </location>
</feature>
<dbReference type="RefSeq" id="WP_344780390.1">
    <property type="nucleotide sequence ID" value="NZ_BAABAF010000001.1"/>
</dbReference>
<proteinExistence type="predicted"/>
<dbReference type="PANTHER" id="PTHR10728">
    <property type="entry name" value="CYTOSOLIC PHOSPHOLIPASE A2"/>
    <property type="match status" value="1"/>
</dbReference>
<feature type="short sequence motif" description="DGA/G" evidence="2">
    <location>
        <begin position="210"/>
        <end position="212"/>
    </location>
</feature>
<keyword evidence="5" id="KW-1185">Reference proteome</keyword>
<dbReference type="Gene3D" id="3.40.1090.10">
    <property type="entry name" value="Cytosolic phospholipase A2 catalytic domain"/>
    <property type="match status" value="2"/>
</dbReference>
<dbReference type="EMBL" id="BAABAF010000001">
    <property type="protein sequence ID" value="GAA3756130.1"/>
    <property type="molecule type" value="Genomic_DNA"/>
</dbReference>
<keyword evidence="1 2" id="KW-0443">Lipid metabolism</keyword>
<evidence type="ECO:0000259" key="3">
    <source>
        <dbReference type="PROSITE" id="PS51635"/>
    </source>
</evidence>
<organism evidence="4 5">
    <name type="scientific">Microbacterium kribbense</name>
    <dbReference type="NCBI Taxonomy" id="433645"/>
    <lineage>
        <taxon>Bacteria</taxon>
        <taxon>Bacillati</taxon>
        <taxon>Actinomycetota</taxon>
        <taxon>Actinomycetes</taxon>
        <taxon>Micrococcales</taxon>
        <taxon>Microbacteriaceae</taxon>
        <taxon>Microbacterium</taxon>
    </lineage>
</organism>
<evidence type="ECO:0000256" key="1">
    <source>
        <dbReference type="ARBA" id="ARBA00023098"/>
    </source>
</evidence>
<comment type="caution">
    <text evidence="2">Lacks conserved residue(s) required for the propagation of feature annotation.</text>
</comment>
<gene>
    <name evidence="4" type="ORF">GCM10022240_06250</name>
</gene>
<keyword evidence="2" id="KW-0442">Lipid degradation</keyword>
<protein>
    <recommendedName>
        <fullName evidence="3">PNPLA domain-containing protein</fullName>
    </recommendedName>
</protein>